<keyword evidence="1" id="KW-1133">Transmembrane helix</keyword>
<dbReference type="EMBL" id="VSSQ01014213">
    <property type="protein sequence ID" value="MPM53182.1"/>
    <property type="molecule type" value="Genomic_DNA"/>
</dbReference>
<keyword evidence="1" id="KW-0472">Membrane</keyword>
<keyword evidence="1" id="KW-0812">Transmembrane</keyword>
<evidence type="ECO:0000313" key="2">
    <source>
        <dbReference type="EMBL" id="MPM53182.1"/>
    </source>
</evidence>
<evidence type="ECO:0000256" key="1">
    <source>
        <dbReference type="SAM" id="Phobius"/>
    </source>
</evidence>
<gene>
    <name evidence="2" type="ORF">SDC9_99947</name>
</gene>
<proteinExistence type="predicted"/>
<organism evidence="2">
    <name type="scientific">bioreactor metagenome</name>
    <dbReference type="NCBI Taxonomy" id="1076179"/>
    <lineage>
        <taxon>unclassified sequences</taxon>
        <taxon>metagenomes</taxon>
        <taxon>ecological metagenomes</taxon>
    </lineage>
</organism>
<feature type="transmembrane region" description="Helical" evidence="1">
    <location>
        <begin position="47"/>
        <end position="68"/>
    </location>
</feature>
<accession>A0A645AIX6</accession>
<sequence>MMKSVSSSLSNANTSLTSCRTVTPAWLYSVCLVRMMLSLFGNGRDPIPSNVFLPITILWFSVISLKYFRSLGRCQGNVPPFPMIPLSSSAHNNAIISCFAAQPSQRPDRPGTLMEPDGGNLLFLGMVISNYTAIGALMPG</sequence>
<name>A0A645AIX6_9ZZZZ</name>
<reference evidence="2" key="1">
    <citation type="submission" date="2019-08" db="EMBL/GenBank/DDBJ databases">
        <authorList>
            <person name="Kucharzyk K."/>
            <person name="Murdoch R.W."/>
            <person name="Higgins S."/>
            <person name="Loffler F."/>
        </authorList>
    </citation>
    <scope>NUCLEOTIDE SEQUENCE</scope>
</reference>
<dbReference type="PROSITE" id="PS51257">
    <property type="entry name" value="PROKAR_LIPOPROTEIN"/>
    <property type="match status" value="1"/>
</dbReference>
<dbReference type="AlphaFoldDB" id="A0A645AIX6"/>
<comment type="caution">
    <text evidence="2">The sequence shown here is derived from an EMBL/GenBank/DDBJ whole genome shotgun (WGS) entry which is preliminary data.</text>
</comment>
<protein>
    <submittedName>
        <fullName evidence="2">Uncharacterized protein</fullName>
    </submittedName>
</protein>